<comment type="caution">
    <text evidence="1">The sequence shown here is derived from an EMBL/GenBank/DDBJ whole genome shotgun (WGS) entry which is preliminary data.</text>
</comment>
<keyword evidence="2" id="KW-1185">Reference proteome</keyword>
<evidence type="ECO:0000313" key="1">
    <source>
        <dbReference type="EMBL" id="GIJ60226.1"/>
    </source>
</evidence>
<proteinExistence type="predicted"/>
<gene>
    <name evidence="1" type="ORF">Vau01_077420</name>
</gene>
<protein>
    <recommendedName>
        <fullName evidence="3">DUF4265 domain-containing protein</fullName>
    </recommendedName>
</protein>
<dbReference type="Proteomes" id="UP000612585">
    <property type="component" value="Unassembled WGS sequence"/>
</dbReference>
<organism evidence="1 2">
    <name type="scientific">Virgisporangium aurantiacum</name>
    <dbReference type="NCBI Taxonomy" id="175570"/>
    <lineage>
        <taxon>Bacteria</taxon>
        <taxon>Bacillati</taxon>
        <taxon>Actinomycetota</taxon>
        <taxon>Actinomycetes</taxon>
        <taxon>Micromonosporales</taxon>
        <taxon>Micromonosporaceae</taxon>
        <taxon>Virgisporangium</taxon>
    </lineage>
</organism>
<dbReference type="RefSeq" id="WP_204004208.1">
    <property type="nucleotide sequence ID" value="NZ_BOPG01000050.1"/>
</dbReference>
<evidence type="ECO:0000313" key="2">
    <source>
        <dbReference type="Proteomes" id="UP000612585"/>
    </source>
</evidence>
<name>A0A8J3ZA73_9ACTN</name>
<reference evidence="1" key="1">
    <citation type="submission" date="2021-01" db="EMBL/GenBank/DDBJ databases">
        <title>Whole genome shotgun sequence of Virgisporangium aurantiacum NBRC 16421.</title>
        <authorList>
            <person name="Komaki H."/>
            <person name="Tamura T."/>
        </authorList>
    </citation>
    <scope>NUCLEOTIDE SEQUENCE</scope>
    <source>
        <strain evidence="1">NBRC 16421</strain>
    </source>
</reference>
<dbReference type="EMBL" id="BOPG01000050">
    <property type="protein sequence ID" value="GIJ60226.1"/>
    <property type="molecule type" value="Genomic_DNA"/>
</dbReference>
<accession>A0A8J3ZA73</accession>
<dbReference type="AlphaFoldDB" id="A0A8J3ZA73"/>
<sequence>MADLYEFVLALDLRDLTPDEEAELRWHVGAGERPERLVFGTGAYVETWPLGDPGDPDCEWEKAEPEALFAATGPAHRIGGALVQRLETRDDGWALTVRQELHPDQFAAVRALLDRLGPRAARDGFVGYLRFYENTDITALTVDNGQIT</sequence>
<evidence type="ECO:0008006" key="3">
    <source>
        <dbReference type="Google" id="ProtNLM"/>
    </source>
</evidence>